<dbReference type="Gene3D" id="1.10.1220.10">
    <property type="entry name" value="Met repressor-like"/>
    <property type="match status" value="1"/>
</dbReference>
<feature type="compositionally biased region" description="Polar residues" evidence="1">
    <location>
        <begin position="1"/>
        <end position="10"/>
    </location>
</feature>
<evidence type="ECO:0000256" key="1">
    <source>
        <dbReference type="SAM" id="MobiDB-lite"/>
    </source>
</evidence>
<dbReference type="InterPro" id="IPR010985">
    <property type="entry name" value="Ribbon_hlx_hlx"/>
</dbReference>
<evidence type="ECO:0000313" key="4">
    <source>
        <dbReference type="Proteomes" id="UP000199021"/>
    </source>
</evidence>
<accession>A0A1H9HFB7</accession>
<sequence length="73" mass="8336">MVPTNFNTHMSNKENETSKKKLGRPTKDPRIAVNMRLPSKLLEKLRIEAAEKNRSVTSIIVELVHDRYGSSDN</sequence>
<keyword evidence="4" id="KW-1185">Reference proteome</keyword>
<dbReference type="AlphaFoldDB" id="A0A1H9HFB7"/>
<dbReference type="GO" id="GO:0006355">
    <property type="term" value="P:regulation of DNA-templated transcription"/>
    <property type="evidence" value="ECO:0007669"/>
    <property type="project" value="InterPro"/>
</dbReference>
<reference evidence="4" key="1">
    <citation type="submission" date="2016-10" db="EMBL/GenBank/DDBJ databases">
        <authorList>
            <person name="Varghese N."/>
            <person name="Submissions S."/>
        </authorList>
    </citation>
    <scope>NUCLEOTIDE SEQUENCE [LARGE SCALE GENOMIC DNA]</scope>
    <source>
        <strain evidence="4">DSM 24740</strain>
    </source>
</reference>
<feature type="compositionally biased region" description="Basic and acidic residues" evidence="1">
    <location>
        <begin position="11"/>
        <end position="29"/>
    </location>
</feature>
<dbReference type="GO" id="GO:0003677">
    <property type="term" value="F:DNA binding"/>
    <property type="evidence" value="ECO:0007669"/>
    <property type="project" value="InterPro"/>
</dbReference>
<dbReference type="Proteomes" id="UP000199021">
    <property type="component" value="Unassembled WGS sequence"/>
</dbReference>
<feature type="region of interest" description="Disordered" evidence="1">
    <location>
        <begin position="1"/>
        <end position="29"/>
    </location>
</feature>
<proteinExistence type="predicted"/>
<name>A0A1H9HFB7_9BACT</name>
<dbReference type="InterPro" id="IPR013321">
    <property type="entry name" value="Arc_rbn_hlx_hlx"/>
</dbReference>
<gene>
    <name evidence="3" type="ORF">SAMN05444359_112134</name>
</gene>
<feature type="domain" description="Arc-like DNA binding" evidence="2">
    <location>
        <begin position="34"/>
        <end position="66"/>
    </location>
</feature>
<evidence type="ECO:0000313" key="3">
    <source>
        <dbReference type="EMBL" id="SEQ60906.1"/>
    </source>
</evidence>
<dbReference type="EMBL" id="FOFB01000012">
    <property type="protein sequence ID" value="SEQ60906.1"/>
    <property type="molecule type" value="Genomic_DNA"/>
</dbReference>
<dbReference type="InterPro" id="IPR005569">
    <property type="entry name" value="Arc_DNA-bd_dom"/>
</dbReference>
<protein>
    <submittedName>
        <fullName evidence="3">Arc-like DNA binding domain-containing protein</fullName>
    </submittedName>
</protein>
<dbReference type="SUPFAM" id="SSF47598">
    <property type="entry name" value="Ribbon-helix-helix"/>
    <property type="match status" value="1"/>
</dbReference>
<evidence type="ECO:0000259" key="2">
    <source>
        <dbReference type="Pfam" id="PF03869"/>
    </source>
</evidence>
<dbReference type="Pfam" id="PF03869">
    <property type="entry name" value="Arc"/>
    <property type="match status" value="1"/>
</dbReference>
<organism evidence="3 4">
    <name type="scientific">Neolewinella agarilytica</name>
    <dbReference type="NCBI Taxonomy" id="478744"/>
    <lineage>
        <taxon>Bacteria</taxon>
        <taxon>Pseudomonadati</taxon>
        <taxon>Bacteroidota</taxon>
        <taxon>Saprospiria</taxon>
        <taxon>Saprospirales</taxon>
        <taxon>Lewinellaceae</taxon>
        <taxon>Neolewinella</taxon>
    </lineage>
</organism>
<dbReference type="InParanoid" id="A0A1H9HFB7"/>